<accession>A0A6N9Z459</accession>
<dbReference type="InterPro" id="IPR043777">
    <property type="entry name" value="DUF5719"/>
</dbReference>
<gene>
    <name evidence="2" type="ORF">GFD25_05115</name>
</gene>
<evidence type="ECO:0000256" key="1">
    <source>
        <dbReference type="SAM" id="Phobius"/>
    </source>
</evidence>
<keyword evidence="1" id="KW-0812">Transmembrane</keyword>
<evidence type="ECO:0008006" key="4">
    <source>
        <dbReference type="Google" id="ProtNLM"/>
    </source>
</evidence>
<dbReference type="Pfam" id="PF18986">
    <property type="entry name" value="DUF5719"/>
    <property type="match status" value="1"/>
</dbReference>
<reference evidence="2 3" key="1">
    <citation type="submission" date="2019-10" db="EMBL/GenBank/DDBJ databases">
        <title>Bifidobacterium from non-human primates.</title>
        <authorList>
            <person name="Modesto M."/>
        </authorList>
    </citation>
    <scope>NUCLEOTIDE SEQUENCE [LARGE SCALE GENOMIC DNA]</scope>
    <source>
        <strain evidence="2 3">TRE17</strain>
    </source>
</reference>
<evidence type="ECO:0000313" key="3">
    <source>
        <dbReference type="Proteomes" id="UP000469194"/>
    </source>
</evidence>
<organism evidence="2 3">
    <name type="scientific">Bifidobacterium aerophilum</name>
    <dbReference type="NCBI Taxonomy" id="1798155"/>
    <lineage>
        <taxon>Bacteria</taxon>
        <taxon>Bacillati</taxon>
        <taxon>Actinomycetota</taxon>
        <taxon>Actinomycetes</taxon>
        <taxon>Bifidobacteriales</taxon>
        <taxon>Bifidobacteriaceae</taxon>
        <taxon>Bifidobacterium</taxon>
    </lineage>
</organism>
<dbReference type="AlphaFoldDB" id="A0A6N9Z459"/>
<feature type="transmembrane region" description="Helical" evidence="1">
    <location>
        <begin position="12"/>
        <end position="34"/>
    </location>
</feature>
<evidence type="ECO:0000313" key="2">
    <source>
        <dbReference type="EMBL" id="NEG89378.1"/>
    </source>
</evidence>
<comment type="caution">
    <text evidence="2">The sequence shown here is derived from an EMBL/GenBank/DDBJ whole genome shotgun (WGS) entry which is preliminary data.</text>
</comment>
<dbReference type="EMBL" id="WHZW01000008">
    <property type="protein sequence ID" value="NEG89378.1"/>
    <property type="molecule type" value="Genomic_DNA"/>
</dbReference>
<keyword evidence="3" id="KW-1185">Reference proteome</keyword>
<sequence>MSEQKPRHRAAHTGLTITVATVSALAVIASLTAMTTLTPATGTVDHITNGAATSHTVSQLQLTSYCPARLSLPDTESYGDSAFQATAGDLTSAARYAAFGSVYHSVIGTLAGTDNGKTLASDGESTVLTADTTPGDKAGILSTRLLESREGTGTASASASWATTGDLTGIAAATCTSPSLSHEFLLPGTTTGTTQRLVIANPSNKPTTVQVRAWGTTTSGRLTLSTGENVTIKATGETTVDLSAAAGGQHGLYVTVTSERTPVAAIVNTVTMDGLTPKGSDYDTPTAPASTLNIMPGIHADDATTLYAYSDADTTTSLSWSTEHGLTPIADHRIHAGTVTVIDLGKAPKDAQALVATSDTPITTAARTARTGDNGQEDFAMTNAATASAASALAVPGALSASLTLANTGTDKAKASVTAYDVNGTQVGKRDVTIEANASTRLDVADIADDAVIVRVDAADRNVVWGATLTSDAVDDASAAGLSWLPSTALDETRERIQVTRNPSIVR</sequence>
<protein>
    <recommendedName>
        <fullName evidence="4">Organic solvents resistance ABC transporter permease</fullName>
    </recommendedName>
</protein>
<name>A0A6N9Z459_9BIFI</name>
<dbReference type="Proteomes" id="UP000469194">
    <property type="component" value="Unassembled WGS sequence"/>
</dbReference>
<keyword evidence="1" id="KW-0472">Membrane</keyword>
<keyword evidence="1" id="KW-1133">Transmembrane helix</keyword>
<dbReference type="RefSeq" id="WP_163230602.1">
    <property type="nucleotide sequence ID" value="NZ_WHZW01000008.1"/>
</dbReference>
<proteinExistence type="predicted"/>